<dbReference type="AlphaFoldDB" id="A0A814XW91"/>
<dbReference type="Proteomes" id="UP000663852">
    <property type="component" value="Unassembled WGS sequence"/>
</dbReference>
<dbReference type="EMBL" id="CAJNOJ010000160">
    <property type="protein sequence ID" value="CAF1221197.1"/>
    <property type="molecule type" value="Genomic_DNA"/>
</dbReference>
<proteinExistence type="predicted"/>
<feature type="chain" id="PRO_5032515073" evidence="1">
    <location>
        <begin position="25"/>
        <end position="71"/>
    </location>
</feature>
<comment type="caution">
    <text evidence="2">The sequence shown here is derived from an EMBL/GenBank/DDBJ whole genome shotgun (WGS) entry which is preliminary data.</text>
</comment>
<organism evidence="2 3">
    <name type="scientific">Adineta ricciae</name>
    <name type="common">Rotifer</name>
    <dbReference type="NCBI Taxonomy" id="249248"/>
    <lineage>
        <taxon>Eukaryota</taxon>
        <taxon>Metazoa</taxon>
        <taxon>Spiralia</taxon>
        <taxon>Gnathifera</taxon>
        <taxon>Rotifera</taxon>
        <taxon>Eurotatoria</taxon>
        <taxon>Bdelloidea</taxon>
        <taxon>Adinetida</taxon>
        <taxon>Adinetidae</taxon>
        <taxon>Adineta</taxon>
    </lineage>
</organism>
<gene>
    <name evidence="2" type="ORF">EDS130_LOCUS26427</name>
</gene>
<evidence type="ECO:0000256" key="1">
    <source>
        <dbReference type="SAM" id="SignalP"/>
    </source>
</evidence>
<evidence type="ECO:0000313" key="3">
    <source>
        <dbReference type="Proteomes" id="UP000663852"/>
    </source>
</evidence>
<sequence length="71" mass="7353">MCISVKTKFLVLLLFAGSFTMIKAASLARVRDVWGNQYYAWVSDTGFGGNGGSSSWSVIGTGGAGGWGGSL</sequence>
<protein>
    <submittedName>
        <fullName evidence="2">Uncharacterized protein</fullName>
    </submittedName>
</protein>
<evidence type="ECO:0000313" key="2">
    <source>
        <dbReference type="EMBL" id="CAF1221197.1"/>
    </source>
</evidence>
<reference evidence="2" key="1">
    <citation type="submission" date="2021-02" db="EMBL/GenBank/DDBJ databases">
        <authorList>
            <person name="Nowell W R."/>
        </authorList>
    </citation>
    <scope>NUCLEOTIDE SEQUENCE</scope>
</reference>
<keyword evidence="1" id="KW-0732">Signal</keyword>
<feature type="signal peptide" evidence="1">
    <location>
        <begin position="1"/>
        <end position="24"/>
    </location>
</feature>
<accession>A0A814XW91</accession>
<name>A0A814XW91_ADIRI</name>